<dbReference type="RefSeq" id="WP_192028398.1">
    <property type="nucleotide sequence ID" value="NZ_JACYTR010000006.1"/>
</dbReference>
<gene>
    <name evidence="13" type="ORF">IFO71_04785</name>
</gene>
<evidence type="ECO:0000256" key="3">
    <source>
        <dbReference type="ARBA" id="ARBA00022516"/>
    </source>
</evidence>
<evidence type="ECO:0000313" key="14">
    <source>
        <dbReference type="Proteomes" id="UP000613768"/>
    </source>
</evidence>
<dbReference type="InterPro" id="IPR050324">
    <property type="entry name" value="CDP-alcohol_PTase-I"/>
</dbReference>
<keyword evidence="3" id="KW-0444">Lipid biosynthesis</keyword>
<dbReference type="EMBL" id="JACYTR010000006">
    <property type="protein sequence ID" value="MBD8525051.1"/>
    <property type="molecule type" value="Genomic_DNA"/>
</dbReference>
<evidence type="ECO:0000256" key="11">
    <source>
        <dbReference type="RuleBase" id="RU003750"/>
    </source>
</evidence>
<feature type="transmembrane region" description="Helical" evidence="12">
    <location>
        <begin position="12"/>
        <end position="34"/>
    </location>
</feature>
<dbReference type="PANTHER" id="PTHR14269:SF61">
    <property type="entry name" value="CDP-DIACYLGLYCEROL--SERINE O-PHOSPHATIDYLTRANSFERASE"/>
    <property type="match status" value="1"/>
</dbReference>
<keyword evidence="7" id="KW-0443">Lipid metabolism</keyword>
<evidence type="ECO:0000256" key="6">
    <source>
        <dbReference type="ARBA" id="ARBA00022989"/>
    </source>
</evidence>
<protein>
    <submittedName>
        <fullName evidence="13">Phosphatidylcholine/phosphatidylserine synthase</fullName>
    </submittedName>
</protein>
<feature type="transmembrane region" description="Helical" evidence="12">
    <location>
        <begin position="203"/>
        <end position="220"/>
    </location>
</feature>
<evidence type="ECO:0000313" key="13">
    <source>
        <dbReference type="EMBL" id="MBD8525051.1"/>
    </source>
</evidence>
<dbReference type="InterPro" id="IPR043130">
    <property type="entry name" value="CDP-OH_PTrfase_TM_dom"/>
</dbReference>
<feature type="transmembrane region" description="Helical" evidence="12">
    <location>
        <begin position="78"/>
        <end position="98"/>
    </location>
</feature>
<organism evidence="13 14">
    <name type="scientific">Pseudomarimonas arenosa</name>
    <dbReference type="NCBI Taxonomy" id="2774145"/>
    <lineage>
        <taxon>Bacteria</taxon>
        <taxon>Pseudomonadati</taxon>
        <taxon>Pseudomonadota</taxon>
        <taxon>Gammaproteobacteria</taxon>
        <taxon>Lysobacterales</taxon>
        <taxon>Lysobacteraceae</taxon>
        <taxon>Pseudomarimonas</taxon>
    </lineage>
</organism>
<comment type="similarity">
    <text evidence="2 11">Belongs to the CDP-alcohol phosphatidyltransferase class-I family.</text>
</comment>
<dbReference type="AlphaFoldDB" id="A0AAW3ZL63"/>
<keyword evidence="4 11" id="KW-0808">Transferase</keyword>
<proteinExistence type="inferred from homology"/>
<evidence type="ECO:0000256" key="10">
    <source>
        <dbReference type="ARBA" id="ARBA00023264"/>
    </source>
</evidence>
<dbReference type="Proteomes" id="UP000613768">
    <property type="component" value="Unassembled WGS sequence"/>
</dbReference>
<comment type="caution">
    <text evidence="13">The sequence shown here is derived from an EMBL/GenBank/DDBJ whole genome shotgun (WGS) entry which is preliminary data.</text>
</comment>
<evidence type="ECO:0000256" key="9">
    <source>
        <dbReference type="ARBA" id="ARBA00023209"/>
    </source>
</evidence>
<keyword evidence="9" id="KW-0594">Phospholipid biosynthesis</keyword>
<feature type="transmembrane region" description="Helical" evidence="12">
    <location>
        <begin position="226"/>
        <end position="244"/>
    </location>
</feature>
<dbReference type="GO" id="GO:0016780">
    <property type="term" value="F:phosphotransferase activity, for other substituted phosphate groups"/>
    <property type="evidence" value="ECO:0007669"/>
    <property type="project" value="InterPro"/>
</dbReference>
<feature type="transmembrane region" description="Helical" evidence="12">
    <location>
        <begin position="40"/>
        <end position="57"/>
    </location>
</feature>
<keyword evidence="8 12" id="KW-0472">Membrane</keyword>
<dbReference type="GO" id="GO:0016020">
    <property type="term" value="C:membrane"/>
    <property type="evidence" value="ECO:0007669"/>
    <property type="project" value="UniProtKB-SubCell"/>
</dbReference>
<evidence type="ECO:0000256" key="1">
    <source>
        <dbReference type="ARBA" id="ARBA00004141"/>
    </source>
</evidence>
<name>A0AAW3ZL63_9GAMM</name>
<feature type="transmembrane region" description="Helical" evidence="12">
    <location>
        <begin position="140"/>
        <end position="160"/>
    </location>
</feature>
<dbReference type="PANTHER" id="PTHR14269">
    <property type="entry name" value="CDP-DIACYLGLYCEROL--GLYCEROL-3-PHOSPHATE 3-PHOSPHATIDYLTRANSFERASE-RELATED"/>
    <property type="match status" value="1"/>
</dbReference>
<keyword evidence="14" id="KW-1185">Reference proteome</keyword>
<keyword evidence="10" id="KW-1208">Phospholipid metabolism</keyword>
<evidence type="ECO:0000256" key="5">
    <source>
        <dbReference type="ARBA" id="ARBA00022692"/>
    </source>
</evidence>
<reference evidence="13 14" key="1">
    <citation type="submission" date="2020-09" db="EMBL/GenBank/DDBJ databases">
        <title>Pseudoxanthomonas sp. CAU 1598 isolated from sand of Yaerae Beach.</title>
        <authorList>
            <person name="Kim W."/>
        </authorList>
    </citation>
    <scope>NUCLEOTIDE SEQUENCE [LARGE SCALE GENOMIC DNA]</scope>
    <source>
        <strain evidence="13 14">CAU 1598</strain>
    </source>
</reference>
<evidence type="ECO:0000256" key="8">
    <source>
        <dbReference type="ARBA" id="ARBA00023136"/>
    </source>
</evidence>
<sequence>MTSTGPSQPRHRGIYLLPNLFTTGGLFAGFYAILAASAGQFSAACIAVFIAALLDGVDGRIARMTGTQSEFGTQYDSLADLVSFGMAPALVMFHWSLSGLKLVSPLWGKVGWSLAFLYAACAALRLARFNTQVGVVDKRYFIGLASPAAAGLMMSFVWVATDNGWSGDQLRWVAPIVTGFAALMMVSRFRFYSFKTLPLGDRVPFVAVLIAVGVFVALAIDPPIVLLTITGLYALSAPATWVLTRMRRTRNSADE</sequence>
<keyword evidence="6 12" id="KW-1133">Transmembrane helix</keyword>
<dbReference type="PROSITE" id="PS00379">
    <property type="entry name" value="CDP_ALCOHOL_P_TRANSF"/>
    <property type="match status" value="1"/>
</dbReference>
<evidence type="ECO:0000256" key="2">
    <source>
        <dbReference type="ARBA" id="ARBA00010441"/>
    </source>
</evidence>
<dbReference type="GO" id="GO:0008654">
    <property type="term" value="P:phospholipid biosynthetic process"/>
    <property type="evidence" value="ECO:0007669"/>
    <property type="project" value="UniProtKB-KW"/>
</dbReference>
<feature type="transmembrane region" description="Helical" evidence="12">
    <location>
        <begin position="172"/>
        <end position="191"/>
    </location>
</feature>
<dbReference type="Gene3D" id="1.20.120.1760">
    <property type="match status" value="1"/>
</dbReference>
<dbReference type="InterPro" id="IPR000462">
    <property type="entry name" value="CDP-OH_P_trans"/>
</dbReference>
<evidence type="ECO:0000256" key="4">
    <source>
        <dbReference type="ARBA" id="ARBA00022679"/>
    </source>
</evidence>
<keyword evidence="5 12" id="KW-0812">Transmembrane</keyword>
<comment type="subcellular location">
    <subcellularLocation>
        <location evidence="1">Membrane</location>
        <topology evidence="1">Multi-pass membrane protein</topology>
    </subcellularLocation>
</comment>
<dbReference type="InterPro" id="IPR048254">
    <property type="entry name" value="CDP_ALCOHOL_P_TRANSF_CS"/>
</dbReference>
<evidence type="ECO:0000256" key="7">
    <source>
        <dbReference type="ARBA" id="ARBA00023098"/>
    </source>
</evidence>
<evidence type="ECO:0000256" key="12">
    <source>
        <dbReference type="SAM" id="Phobius"/>
    </source>
</evidence>
<dbReference type="Pfam" id="PF01066">
    <property type="entry name" value="CDP-OH_P_transf"/>
    <property type="match status" value="1"/>
</dbReference>
<feature type="transmembrane region" description="Helical" evidence="12">
    <location>
        <begin position="110"/>
        <end position="128"/>
    </location>
</feature>
<accession>A0AAW3ZL63</accession>